<protein>
    <recommendedName>
        <fullName evidence="3">Protein AMBP</fullName>
    </recommendedName>
</protein>
<evidence type="ECO:0000256" key="14">
    <source>
        <dbReference type="SAM" id="SignalP"/>
    </source>
</evidence>
<organism evidence="16 17">
    <name type="scientific">Megalops atlanticus</name>
    <name type="common">Tarpon</name>
    <name type="synonym">Clupea gigantea</name>
    <dbReference type="NCBI Taxonomy" id="7932"/>
    <lineage>
        <taxon>Eukaryota</taxon>
        <taxon>Metazoa</taxon>
        <taxon>Chordata</taxon>
        <taxon>Craniata</taxon>
        <taxon>Vertebrata</taxon>
        <taxon>Euteleostomi</taxon>
        <taxon>Actinopterygii</taxon>
        <taxon>Neopterygii</taxon>
        <taxon>Teleostei</taxon>
        <taxon>Elopiformes</taxon>
        <taxon>Megalopidae</taxon>
        <taxon>Megalops</taxon>
    </lineage>
</organism>
<evidence type="ECO:0000256" key="4">
    <source>
        <dbReference type="ARBA" id="ARBA00022525"/>
    </source>
</evidence>
<dbReference type="InterPro" id="IPR012674">
    <property type="entry name" value="Calycin"/>
</dbReference>
<keyword evidence="7 14" id="KW-0732">Signal</keyword>
<dbReference type="CDD" id="cd22596">
    <property type="entry name" value="Kunitz_bikunin_1-like"/>
    <property type="match status" value="1"/>
</dbReference>
<evidence type="ECO:0000256" key="6">
    <source>
        <dbReference type="ARBA" id="ARBA00022690"/>
    </source>
</evidence>
<evidence type="ECO:0000256" key="13">
    <source>
        <dbReference type="SAM" id="MobiDB-lite"/>
    </source>
</evidence>
<keyword evidence="17" id="KW-1185">Reference proteome</keyword>
<dbReference type="Pfam" id="PF00061">
    <property type="entry name" value="Lipocalin"/>
    <property type="match status" value="1"/>
</dbReference>
<keyword evidence="12" id="KW-0325">Glycoprotein</keyword>
<keyword evidence="8" id="KW-0677">Repeat</keyword>
<feature type="region of interest" description="Disordered" evidence="13">
    <location>
        <begin position="190"/>
        <end position="221"/>
    </location>
</feature>
<comment type="subcellular location">
    <subcellularLocation>
        <location evidence="1">Secreted</location>
    </subcellularLocation>
</comment>
<dbReference type="PROSITE" id="PS00280">
    <property type="entry name" value="BPTI_KUNITZ_1"/>
    <property type="match status" value="1"/>
</dbReference>
<name>A0A9D3TFZ3_MEGAT</name>
<keyword evidence="9" id="KW-0722">Serine protease inhibitor</keyword>
<gene>
    <name evidence="16" type="ORF">MATL_G00092940</name>
</gene>
<dbReference type="EMBL" id="JAFDVH010000006">
    <property type="protein sequence ID" value="KAG7477305.1"/>
    <property type="molecule type" value="Genomic_DNA"/>
</dbReference>
<keyword evidence="4" id="KW-0964">Secreted</keyword>
<dbReference type="Proteomes" id="UP001046870">
    <property type="component" value="Chromosome 6"/>
</dbReference>
<keyword evidence="10" id="KW-0157">Chromophore</keyword>
<dbReference type="PANTHER" id="PTHR46676:SF1">
    <property type="entry name" value="PROTEIN AMBP"/>
    <property type="match status" value="1"/>
</dbReference>
<dbReference type="InterPro" id="IPR002968">
    <property type="entry name" value="A1-microglobln"/>
</dbReference>
<feature type="signal peptide" evidence="14">
    <location>
        <begin position="1"/>
        <end position="19"/>
    </location>
</feature>
<evidence type="ECO:0000256" key="3">
    <source>
        <dbReference type="ARBA" id="ARBA00018905"/>
    </source>
</evidence>
<dbReference type="PRINTS" id="PR01215">
    <property type="entry name" value="A1MCGLOBULIN"/>
</dbReference>
<dbReference type="InterPro" id="IPR002223">
    <property type="entry name" value="Kunitz_BPTI"/>
</dbReference>
<evidence type="ECO:0000256" key="7">
    <source>
        <dbReference type="ARBA" id="ARBA00022729"/>
    </source>
</evidence>
<feature type="chain" id="PRO_5038735042" description="Protein AMBP" evidence="14">
    <location>
        <begin position="20"/>
        <end position="350"/>
    </location>
</feature>
<evidence type="ECO:0000259" key="15">
    <source>
        <dbReference type="PROSITE" id="PS50279"/>
    </source>
</evidence>
<dbReference type="SMART" id="SM00131">
    <property type="entry name" value="KU"/>
    <property type="match status" value="2"/>
</dbReference>
<dbReference type="Gene3D" id="2.40.128.20">
    <property type="match status" value="1"/>
</dbReference>
<comment type="similarity">
    <text evidence="2">In the N-terminal section; belongs to the calycin superfamily. Lipocalin family.</text>
</comment>
<dbReference type="SUPFAM" id="SSF50814">
    <property type="entry name" value="Lipocalins"/>
    <property type="match status" value="1"/>
</dbReference>
<evidence type="ECO:0000313" key="17">
    <source>
        <dbReference type="Proteomes" id="UP001046870"/>
    </source>
</evidence>
<comment type="caution">
    <text evidence="16">The sequence shown here is derived from an EMBL/GenBank/DDBJ whole genome shotgun (WGS) entry which is preliminary data.</text>
</comment>
<feature type="domain" description="BPTI/Kunitz inhibitor" evidence="15">
    <location>
        <begin position="230"/>
        <end position="280"/>
    </location>
</feature>
<dbReference type="GO" id="GO:0004867">
    <property type="term" value="F:serine-type endopeptidase inhibitor activity"/>
    <property type="evidence" value="ECO:0007669"/>
    <property type="project" value="UniProtKB-KW"/>
</dbReference>
<feature type="domain" description="BPTI/Kunitz inhibitor" evidence="15">
    <location>
        <begin position="286"/>
        <end position="336"/>
    </location>
</feature>
<dbReference type="InterPro" id="IPR000566">
    <property type="entry name" value="Lipocln_cytosolic_FA-bd_dom"/>
</dbReference>
<dbReference type="GO" id="GO:0005576">
    <property type="term" value="C:extracellular region"/>
    <property type="evidence" value="ECO:0007669"/>
    <property type="project" value="UniProtKB-SubCell"/>
</dbReference>
<dbReference type="PANTHER" id="PTHR46676">
    <property type="entry name" value="PROTEIN AMBP"/>
    <property type="match status" value="1"/>
</dbReference>
<keyword evidence="6" id="KW-0646">Protease inhibitor</keyword>
<accession>A0A9D3TFZ3</accession>
<dbReference type="InterPro" id="IPR020901">
    <property type="entry name" value="Prtase_inh_Kunz-CS"/>
</dbReference>
<dbReference type="OrthoDB" id="9949223at2759"/>
<dbReference type="CDD" id="cd22597">
    <property type="entry name" value="Kunitz_bikunin_2-like"/>
    <property type="match status" value="1"/>
</dbReference>
<dbReference type="Pfam" id="PF00014">
    <property type="entry name" value="Kunitz_BPTI"/>
    <property type="match status" value="2"/>
</dbReference>
<dbReference type="PRINTS" id="PR00179">
    <property type="entry name" value="LIPOCALIN"/>
</dbReference>
<keyword evidence="11" id="KW-1015">Disulfide bond</keyword>
<evidence type="ECO:0000256" key="9">
    <source>
        <dbReference type="ARBA" id="ARBA00022900"/>
    </source>
</evidence>
<evidence type="ECO:0000256" key="2">
    <source>
        <dbReference type="ARBA" id="ARBA00008238"/>
    </source>
</evidence>
<proteinExistence type="inferred from homology"/>
<dbReference type="Gene3D" id="4.10.410.10">
    <property type="entry name" value="Pancreatic trypsin inhibitor Kunitz domain"/>
    <property type="match status" value="2"/>
</dbReference>
<dbReference type="PRINTS" id="PR00759">
    <property type="entry name" value="BASICPTASE"/>
</dbReference>
<evidence type="ECO:0000256" key="1">
    <source>
        <dbReference type="ARBA" id="ARBA00004613"/>
    </source>
</evidence>
<dbReference type="PROSITE" id="PS50279">
    <property type="entry name" value="BPTI_KUNITZ_2"/>
    <property type="match status" value="2"/>
</dbReference>
<dbReference type="AlphaFoldDB" id="A0A9D3TFZ3"/>
<dbReference type="FunFam" id="4.10.410.10:FF:000010">
    <property type="entry name" value="Alpha1-microglobulin/bikunin (AMBP)"/>
    <property type="match status" value="1"/>
</dbReference>
<dbReference type="InterPro" id="IPR029856">
    <property type="entry name" value="AMBP"/>
</dbReference>
<keyword evidence="5" id="KW-0165">Cleavage on pair of basic residues</keyword>
<evidence type="ECO:0000256" key="11">
    <source>
        <dbReference type="ARBA" id="ARBA00023157"/>
    </source>
</evidence>
<reference evidence="16" key="1">
    <citation type="submission" date="2021-01" db="EMBL/GenBank/DDBJ databases">
        <authorList>
            <person name="Zahm M."/>
            <person name="Roques C."/>
            <person name="Cabau C."/>
            <person name="Klopp C."/>
            <person name="Donnadieu C."/>
            <person name="Jouanno E."/>
            <person name="Lampietro C."/>
            <person name="Louis A."/>
            <person name="Herpin A."/>
            <person name="Echchiki A."/>
            <person name="Berthelot C."/>
            <person name="Parey E."/>
            <person name="Roest-Crollius H."/>
            <person name="Braasch I."/>
            <person name="Postlethwait J."/>
            <person name="Bobe J."/>
            <person name="Montfort J."/>
            <person name="Bouchez O."/>
            <person name="Begum T."/>
            <person name="Mejri S."/>
            <person name="Adams A."/>
            <person name="Chen W.-J."/>
            <person name="Guiguen Y."/>
        </authorList>
    </citation>
    <scope>NUCLEOTIDE SEQUENCE</scope>
    <source>
        <strain evidence="16">YG-15Mar2019-1</strain>
        <tissue evidence="16">Brain</tissue>
    </source>
</reference>
<evidence type="ECO:0000313" key="16">
    <source>
        <dbReference type="EMBL" id="KAG7477305.1"/>
    </source>
</evidence>
<dbReference type="SUPFAM" id="SSF57362">
    <property type="entry name" value="BPTI-like"/>
    <property type="match status" value="2"/>
</dbReference>
<dbReference type="InterPro" id="IPR036880">
    <property type="entry name" value="Kunitz_BPTI_sf"/>
</dbReference>
<sequence>MRNAAFLLLLALPGQIVGGLLPTEPLYPTQENFDLDRFLGTWYDIAMVSNCPMHLKHQHVRSTGTLELQPGDTSNTLRMTRTAYRQRICKNFSTVYELTKTPGRMTHHSTQWGVDVDSYVLHTNYDEYAIVVMSTKREGGNRSATIKLYGRSLEVRPSLMTEFKQLAMEQGMSKDSIVVFRKLEKCVPGEKEPEPEIQMQRRRRNVVVPTPAPEEGSGDDTPLFRTADSCQMSPDAGPCFGMFQRFYFNSTLMACQAFAFGGCLGNQNNFVTERECLQSCRTEAACRMPMDPGPCKAYTELWAFNSAIGKCVSFKYGGCQGNGNKFYTQKECEEYCGVMKEGDEELLKII</sequence>
<evidence type="ECO:0000256" key="12">
    <source>
        <dbReference type="ARBA" id="ARBA00023180"/>
    </source>
</evidence>
<evidence type="ECO:0000256" key="10">
    <source>
        <dbReference type="ARBA" id="ARBA00022991"/>
    </source>
</evidence>
<evidence type="ECO:0000256" key="8">
    <source>
        <dbReference type="ARBA" id="ARBA00022737"/>
    </source>
</evidence>
<evidence type="ECO:0000256" key="5">
    <source>
        <dbReference type="ARBA" id="ARBA00022685"/>
    </source>
</evidence>